<evidence type="ECO:0000313" key="1">
    <source>
        <dbReference type="EMBL" id="KAG0140283.1"/>
    </source>
</evidence>
<protein>
    <submittedName>
        <fullName evidence="1">Uncharacterized protein</fullName>
    </submittedName>
</protein>
<evidence type="ECO:0000313" key="2">
    <source>
        <dbReference type="Proteomes" id="UP000886653"/>
    </source>
</evidence>
<sequence>MISFQIIKIKAVHQHPSNNLIFYTYTHEDADTLKDLVEQWLPNISPGLTYKPKLHHMVVHGMPTTFDPNNPEDIEDLMAMNTCPLTAKPLWIRWMNPDTHMSQAYGSLILAMPDPKSAAMAIEHQIFWKGRNKRMEAHHLPKP</sequence>
<keyword evidence="2" id="KW-1185">Reference proteome</keyword>
<proteinExistence type="predicted"/>
<reference evidence="1" key="1">
    <citation type="submission" date="2013-11" db="EMBL/GenBank/DDBJ databases">
        <title>Genome sequence of the fusiform rust pathogen reveals effectors for host alternation and coevolution with pine.</title>
        <authorList>
            <consortium name="DOE Joint Genome Institute"/>
            <person name="Smith K."/>
            <person name="Pendleton A."/>
            <person name="Kubisiak T."/>
            <person name="Anderson C."/>
            <person name="Salamov A."/>
            <person name="Aerts A."/>
            <person name="Riley R."/>
            <person name="Clum A."/>
            <person name="Lindquist E."/>
            <person name="Ence D."/>
            <person name="Campbell M."/>
            <person name="Kronenberg Z."/>
            <person name="Feau N."/>
            <person name="Dhillon B."/>
            <person name="Hamelin R."/>
            <person name="Burleigh J."/>
            <person name="Smith J."/>
            <person name="Yandell M."/>
            <person name="Nelson C."/>
            <person name="Grigoriev I."/>
            <person name="Davis J."/>
        </authorList>
    </citation>
    <scope>NUCLEOTIDE SEQUENCE</scope>
    <source>
        <strain evidence="1">G11</strain>
    </source>
</reference>
<gene>
    <name evidence="1" type="ORF">CROQUDRAFT_100312</name>
</gene>
<comment type="caution">
    <text evidence="1">The sequence shown here is derived from an EMBL/GenBank/DDBJ whole genome shotgun (WGS) entry which is preliminary data.</text>
</comment>
<dbReference type="Proteomes" id="UP000886653">
    <property type="component" value="Unassembled WGS sequence"/>
</dbReference>
<dbReference type="EMBL" id="MU167457">
    <property type="protein sequence ID" value="KAG0140283.1"/>
    <property type="molecule type" value="Genomic_DNA"/>
</dbReference>
<organism evidence="1 2">
    <name type="scientific">Cronartium quercuum f. sp. fusiforme G11</name>
    <dbReference type="NCBI Taxonomy" id="708437"/>
    <lineage>
        <taxon>Eukaryota</taxon>
        <taxon>Fungi</taxon>
        <taxon>Dikarya</taxon>
        <taxon>Basidiomycota</taxon>
        <taxon>Pucciniomycotina</taxon>
        <taxon>Pucciniomycetes</taxon>
        <taxon>Pucciniales</taxon>
        <taxon>Coleosporiaceae</taxon>
        <taxon>Cronartium</taxon>
    </lineage>
</organism>
<dbReference type="OrthoDB" id="3060507at2759"/>
<name>A0A9P6NA84_9BASI</name>
<accession>A0A9P6NA84</accession>
<dbReference type="AlphaFoldDB" id="A0A9P6NA84"/>